<keyword evidence="4 11" id="KW-0812">Transmembrane</keyword>
<protein>
    <submittedName>
        <fullName evidence="12">Cellulose synthase-like protein G3</fullName>
    </submittedName>
</protein>
<evidence type="ECO:0000256" key="11">
    <source>
        <dbReference type="SAM" id="Phobius"/>
    </source>
</evidence>
<evidence type="ECO:0000256" key="1">
    <source>
        <dbReference type="ARBA" id="ARBA00004127"/>
    </source>
</evidence>
<keyword evidence="2" id="KW-0328">Glycosyltransferase</keyword>
<keyword evidence="3" id="KW-0808">Transferase</keyword>
<dbReference type="EMBL" id="JACGWO010000008">
    <property type="protein sequence ID" value="KAK4420338.1"/>
    <property type="molecule type" value="Genomic_DNA"/>
</dbReference>
<keyword evidence="5 11" id="KW-1133">Transmembrane helix</keyword>
<feature type="binding site" evidence="10">
    <location>
        <position position="308"/>
    </location>
    <ligand>
        <name>Mn(2+)</name>
        <dbReference type="ChEBI" id="CHEBI:29035"/>
    </ligand>
</feature>
<comment type="caution">
    <text evidence="12">The sequence shown here is derived from an EMBL/GenBank/DDBJ whole genome shotgun (WGS) entry which is preliminary data.</text>
</comment>
<reference evidence="12" key="1">
    <citation type="submission" date="2020-06" db="EMBL/GenBank/DDBJ databases">
        <authorList>
            <person name="Li T."/>
            <person name="Hu X."/>
            <person name="Zhang T."/>
            <person name="Song X."/>
            <person name="Zhang H."/>
            <person name="Dai N."/>
            <person name="Sheng W."/>
            <person name="Hou X."/>
            <person name="Wei L."/>
        </authorList>
    </citation>
    <scope>NUCLEOTIDE SEQUENCE</scope>
    <source>
        <strain evidence="12">3651</strain>
        <tissue evidence="12">Leaf</tissue>
    </source>
</reference>
<feature type="transmembrane region" description="Helical" evidence="11">
    <location>
        <begin position="652"/>
        <end position="671"/>
    </location>
</feature>
<feature type="active site" evidence="8">
    <location>
        <position position="450"/>
    </location>
</feature>
<keyword evidence="13" id="KW-1185">Reference proteome</keyword>
<evidence type="ECO:0000256" key="3">
    <source>
        <dbReference type="ARBA" id="ARBA00022679"/>
    </source>
</evidence>
<feature type="transmembrane region" description="Helical" evidence="11">
    <location>
        <begin position="20"/>
        <end position="40"/>
    </location>
</feature>
<feature type="transmembrane region" description="Helical" evidence="11">
    <location>
        <begin position="522"/>
        <end position="541"/>
    </location>
</feature>
<dbReference type="Proteomes" id="UP001293254">
    <property type="component" value="Unassembled WGS sequence"/>
</dbReference>
<evidence type="ECO:0000256" key="6">
    <source>
        <dbReference type="ARBA" id="ARBA00023136"/>
    </source>
</evidence>
<feature type="binding site" evidence="9">
    <location>
        <position position="117"/>
    </location>
    <ligand>
        <name>UDP-alpha-D-glucose</name>
        <dbReference type="ChEBI" id="CHEBI:58885"/>
    </ligand>
</feature>
<reference evidence="12" key="2">
    <citation type="journal article" date="2024" name="Plant">
        <title>Genomic evolution and insights into agronomic trait innovations of Sesamum species.</title>
        <authorList>
            <person name="Miao H."/>
            <person name="Wang L."/>
            <person name="Qu L."/>
            <person name="Liu H."/>
            <person name="Sun Y."/>
            <person name="Le M."/>
            <person name="Wang Q."/>
            <person name="Wei S."/>
            <person name="Zheng Y."/>
            <person name="Lin W."/>
            <person name="Duan Y."/>
            <person name="Cao H."/>
            <person name="Xiong S."/>
            <person name="Wang X."/>
            <person name="Wei L."/>
            <person name="Li C."/>
            <person name="Ma Q."/>
            <person name="Ju M."/>
            <person name="Zhao R."/>
            <person name="Li G."/>
            <person name="Mu C."/>
            <person name="Tian Q."/>
            <person name="Mei H."/>
            <person name="Zhang T."/>
            <person name="Gao T."/>
            <person name="Zhang H."/>
        </authorList>
    </citation>
    <scope>NUCLEOTIDE SEQUENCE</scope>
    <source>
        <strain evidence="12">3651</strain>
    </source>
</reference>
<gene>
    <name evidence="12" type="ORF">Salat_1984100</name>
</gene>
<evidence type="ECO:0000256" key="5">
    <source>
        <dbReference type="ARBA" id="ARBA00022989"/>
    </source>
</evidence>
<evidence type="ECO:0000256" key="4">
    <source>
        <dbReference type="ARBA" id="ARBA00022692"/>
    </source>
</evidence>
<feature type="transmembrane region" description="Helical" evidence="11">
    <location>
        <begin position="561"/>
        <end position="581"/>
    </location>
</feature>
<sequence length="744" mass="84411">METTEPKLQLNSSRLLPRRIFNRAFALVYSAAVSAVLYHHVETLLRRSTATFPSFLTTLSILMSDIVLAFMWLSSQAFRMNPVTTKPFPENLQKVLNRPEDFPALDVFICTADPYKEPPMRVAATALSVMAYDYPTEKLSVYVSDDGGSELTLFALMEAAEFGKVWLPYCKENRVVERCPEAYFGSDFAARNSKTEKIKEMYENMKKRVENVVKTGYITDECKSSEHEAFAKFQTKDFTIHHHPPIIQVVSESSEENKDVVGCCMPNLIYVSRQKSPTSPHHFKAGALNVLLRVSAVMTNAPTLLTLDCDMVSNDPSTPLKMLCYFKDNSFGPNLGYVQFPVRFNGLNKADIYGSEFKRMYHINPMGLNGLSGPDYFGTGTFFNRRVFHGCPSSMIVPEIPELGPDHVVEKPVNDRAILELAHHVASCEYENQTKWGSKLGFRYGSLVEDYYTGYRLHCEGWKSVYCSPERPAFLSEMPIALNDVVTQTKRWSVGLLEVALSKYSPLTYGTRYIGPLMAHCYSYYAFGPIWSLPIMVYAFLPQTTIVNNISIFPKVSDPWFFLYVFLFLGAYGQDYVEFVLAKGTALRWWSDQRMWLVRGLSSDLFGTLEYISNHLGIVARGFNVTNKVNDDELRKRYDEGKFEFGVPSPMFVPLSTAAIVNLGAFLWGFSQVLKGRHKLDEMFVQMVLACFGVVNSWPVYEAMFLRRDKGRMPAKITLIAGFLAWLLFAVSSFITKMHVNVGE</sequence>
<feature type="transmembrane region" description="Helical" evidence="11">
    <location>
        <begin position="683"/>
        <end position="701"/>
    </location>
</feature>
<feature type="binding site" evidence="9">
    <location>
        <position position="146"/>
    </location>
    <ligand>
        <name>UDP-alpha-D-glucose</name>
        <dbReference type="ChEBI" id="CHEBI:58885"/>
    </ligand>
</feature>
<dbReference type="GO" id="GO:0016020">
    <property type="term" value="C:membrane"/>
    <property type="evidence" value="ECO:0007669"/>
    <property type="project" value="InterPro"/>
</dbReference>
<name>A0AAE1XYB3_9LAMI</name>
<evidence type="ECO:0000256" key="9">
    <source>
        <dbReference type="PIRSR" id="PIRSR605150-2"/>
    </source>
</evidence>
<keyword evidence="6 11" id="KW-0472">Membrane</keyword>
<evidence type="ECO:0000256" key="8">
    <source>
        <dbReference type="PIRSR" id="PIRSR605150-1"/>
    </source>
</evidence>
<dbReference type="GO" id="GO:0030244">
    <property type="term" value="P:cellulose biosynthetic process"/>
    <property type="evidence" value="ECO:0007669"/>
    <property type="project" value="InterPro"/>
</dbReference>
<evidence type="ECO:0000256" key="7">
    <source>
        <dbReference type="ARBA" id="ARBA00023316"/>
    </source>
</evidence>
<feature type="transmembrane region" description="Helical" evidence="11">
    <location>
        <begin position="52"/>
        <end position="73"/>
    </location>
</feature>
<feature type="binding site" evidence="10">
    <location>
        <position position="284"/>
    </location>
    <ligand>
        <name>Mn(2+)</name>
        <dbReference type="ChEBI" id="CHEBI:29035"/>
    </ligand>
</feature>
<dbReference type="GO" id="GO:0016760">
    <property type="term" value="F:cellulose synthase (UDP-forming) activity"/>
    <property type="evidence" value="ECO:0007669"/>
    <property type="project" value="InterPro"/>
</dbReference>
<dbReference type="InterPro" id="IPR029044">
    <property type="entry name" value="Nucleotide-diphossugar_trans"/>
</dbReference>
<dbReference type="InterPro" id="IPR005150">
    <property type="entry name" value="Cellulose_synth"/>
</dbReference>
<keyword evidence="7" id="KW-0961">Cell wall biogenesis/degradation</keyword>
<dbReference type="Gene3D" id="3.90.550.10">
    <property type="entry name" value="Spore Coat Polysaccharide Biosynthesis Protein SpsA, Chain A"/>
    <property type="match status" value="2"/>
</dbReference>
<dbReference type="SUPFAM" id="SSF53448">
    <property type="entry name" value="Nucleotide-diphospho-sugar transferases"/>
    <property type="match status" value="1"/>
</dbReference>
<evidence type="ECO:0000256" key="10">
    <source>
        <dbReference type="PIRSR" id="PIRSR605150-3"/>
    </source>
</evidence>
<evidence type="ECO:0000313" key="12">
    <source>
        <dbReference type="EMBL" id="KAK4420338.1"/>
    </source>
</evidence>
<comment type="subcellular location">
    <subcellularLocation>
        <location evidence="1">Endomembrane system</location>
        <topology evidence="1">Multi-pass membrane protein</topology>
    </subcellularLocation>
</comment>
<feature type="active site" evidence="8">
    <location>
        <position position="146"/>
    </location>
</feature>
<dbReference type="GO" id="GO:0071555">
    <property type="term" value="P:cell wall organization"/>
    <property type="evidence" value="ECO:0007669"/>
    <property type="project" value="UniProtKB-KW"/>
</dbReference>
<evidence type="ECO:0000256" key="2">
    <source>
        <dbReference type="ARBA" id="ARBA00022676"/>
    </source>
</evidence>
<dbReference type="PANTHER" id="PTHR13301">
    <property type="entry name" value="X-BOX TRANSCRIPTION FACTOR-RELATED"/>
    <property type="match status" value="1"/>
</dbReference>
<dbReference type="AlphaFoldDB" id="A0AAE1XYB3"/>
<dbReference type="GO" id="GO:0012505">
    <property type="term" value="C:endomembrane system"/>
    <property type="evidence" value="ECO:0007669"/>
    <property type="project" value="UniProtKB-SubCell"/>
</dbReference>
<organism evidence="12 13">
    <name type="scientific">Sesamum alatum</name>
    <dbReference type="NCBI Taxonomy" id="300844"/>
    <lineage>
        <taxon>Eukaryota</taxon>
        <taxon>Viridiplantae</taxon>
        <taxon>Streptophyta</taxon>
        <taxon>Embryophyta</taxon>
        <taxon>Tracheophyta</taxon>
        <taxon>Spermatophyta</taxon>
        <taxon>Magnoliopsida</taxon>
        <taxon>eudicotyledons</taxon>
        <taxon>Gunneridae</taxon>
        <taxon>Pentapetalae</taxon>
        <taxon>asterids</taxon>
        <taxon>lamiids</taxon>
        <taxon>Lamiales</taxon>
        <taxon>Pedaliaceae</taxon>
        <taxon>Sesamum</taxon>
    </lineage>
</organism>
<accession>A0AAE1XYB3</accession>
<proteinExistence type="predicted"/>
<dbReference type="Pfam" id="PF03552">
    <property type="entry name" value="Cellulose_synt"/>
    <property type="match status" value="2"/>
</dbReference>
<feature type="binding site" evidence="9">
    <location>
        <position position="116"/>
    </location>
    <ligand>
        <name>UDP-alpha-D-glucose</name>
        <dbReference type="ChEBI" id="CHEBI:58885"/>
    </ligand>
</feature>
<feature type="transmembrane region" description="Helical" evidence="11">
    <location>
        <begin position="713"/>
        <end position="735"/>
    </location>
</feature>
<evidence type="ECO:0000313" key="13">
    <source>
        <dbReference type="Proteomes" id="UP001293254"/>
    </source>
</evidence>